<gene>
    <name evidence="1" type="ordered locus">Tgr7_3292</name>
</gene>
<dbReference type="EMBL" id="CP001339">
    <property type="protein sequence ID" value="ACL74359.1"/>
    <property type="molecule type" value="Genomic_DNA"/>
</dbReference>
<dbReference type="RefSeq" id="WP_012639821.1">
    <property type="nucleotide sequence ID" value="NC_011901.1"/>
</dbReference>
<dbReference type="OrthoDB" id="5296090at2"/>
<accession>B8GRA5</accession>
<keyword evidence="2" id="KW-1185">Reference proteome</keyword>
<organism evidence="1 2">
    <name type="scientific">Thioalkalivibrio sulfidiphilus (strain HL-EbGR7)</name>
    <dbReference type="NCBI Taxonomy" id="396588"/>
    <lineage>
        <taxon>Bacteria</taxon>
        <taxon>Pseudomonadati</taxon>
        <taxon>Pseudomonadota</taxon>
        <taxon>Gammaproteobacteria</taxon>
        <taxon>Chromatiales</taxon>
        <taxon>Ectothiorhodospiraceae</taxon>
        <taxon>Thioalkalivibrio</taxon>
    </lineage>
</organism>
<dbReference type="STRING" id="396588.Tgr7_3292"/>
<evidence type="ECO:0000313" key="1">
    <source>
        <dbReference type="EMBL" id="ACL74359.1"/>
    </source>
</evidence>
<dbReference type="HOGENOM" id="CLU_181990_0_0_6"/>
<dbReference type="eggNOG" id="ENOG50343WX">
    <property type="taxonomic scope" value="Bacteria"/>
</dbReference>
<dbReference type="AlphaFoldDB" id="B8GRA5"/>
<protein>
    <submittedName>
        <fullName evidence="1">Uncharacterized protein</fullName>
    </submittedName>
</protein>
<evidence type="ECO:0000313" key="2">
    <source>
        <dbReference type="Proteomes" id="UP000002383"/>
    </source>
</evidence>
<dbReference type="Proteomes" id="UP000002383">
    <property type="component" value="Chromosome"/>
</dbReference>
<name>B8GRA5_THISH</name>
<proteinExistence type="predicted"/>
<sequence length="103" mass="11581">MDQKELNTRCVELFQSPRVMQKMWNARMFWEFGRKLNPQAADLTVPKVDLEELEVLLSAAAYVDSQCAAAVNAREAGRADFIRRAVQSGQRPLLRSNQVSAAA</sequence>
<dbReference type="KEGG" id="tgr:Tgr7_3292"/>
<reference evidence="1 2" key="1">
    <citation type="journal article" date="2011" name="Stand. Genomic Sci.">
        <title>Complete genome sequence of 'Thioalkalivibrio sulfidophilus' HL-EbGr7.</title>
        <authorList>
            <person name="Muyzer G."/>
            <person name="Sorokin D.Y."/>
            <person name="Mavromatis K."/>
            <person name="Lapidus A."/>
            <person name="Clum A."/>
            <person name="Ivanova N."/>
            <person name="Pati A."/>
            <person name="d'Haeseleer P."/>
            <person name="Woyke T."/>
            <person name="Kyrpides N.C."/>
        </authorList>
    </citation>
    <scope>NUCLEOTIDE SEQUENCE [LARGE SCALE GENOMIC DNA]</scope>
    <source>
        <strain evidence="1 2">HL-EbGR7</strain>
    </source>
</reference>